<reference evidence="1" key="1">
    <citation type="journal article" date="2021" name="Nat. Commun.">
        <title>Genetic determinants of endophytism in the Arabidopsis root mycobiome.</title>
        <authorList>
            <person name="Mesny F."/>
            <person name="Miyauchi S."/>
            <person name="Thiergart T."/>
            <person name="Pickel B."/>
            <person name="Atanasova L."/>
            <person name="Karlsson M."/>
            <person name="Huettel B."/>
            <person name="Barry K.W."/>
            <person name="Haridas S."/>
            <person name="Chen C."/>
            <person name="Bauer D."/>
            <person name="Andreopoulos W."/>
            <person name="Pangilinan J."/>
            <person name="LaButti K."/>
            <person name="Riley R."/>
            <person name="Lipzen A."/>
            <person name="Clum A."/>
            <person name="Drula E."/>
            <person name="Henrissat B."/>
            <person name="Kohler A."/>
            <person name="Grigoriev I.V."/>
            <person name="Martin F.M."/>
            <person name="Hacquard S."/>
        </authorList>
    </citation>
    <scope>NUCLEOTIDE SEQUENCE</scope>
    <source>
        <strain evidence="1">MPI-SDFR-AT-0073</strain>
    </source>
</reference>
<dbReference type="EMBL" id="JAGPXC010000009">
    <property type="protein sequence ID" value="KAH6646756.1"/>
    <property type="molecule type" value="Genomic_DNA"/>
</dbReference>
<proteinExistence type="predicted"/>
<protein>
    <submittedName>
        <fullName evidence="1">Uncharacterized protein</fullName>
    </submittedName>
</protein>
<accession>A0A9P8RMI8</accession>
<gene>
    <name evidence="1" type="ORF">BKA67DRAFT_580474</name>
</gene>
<evidence type="ECO:0000313" key="2">
    <source>
        <dbReference type="Proteomes" id="UP000758603"/>
    </source>
</evidence>
<sequence length="105" mass="12029">MTRIATPHYPYPWNLLAGFFLLRKACTGFWFSEFRLLNRHTISVQRLGEFTTETEEVCLLNCATFFCVRWIPRSDSLRVTHGNYLRLGQTGRTNGLQAGATSSLP</sequence>
<keyword evidence="2" id="KW-1185">Reference proteome</keyword>
<organism evidence="1 2">
    <name type="scientific">Truncatella angustata</name>
    <dbReference type="NCBI Taxonomy" id="152316"/>
    <lineage>
        <taxon>Eukaryota</taxon>
        <taxon>Fungi</taxon>
        <taxon>Dikarya</taxon>
        <taxon>Ascomycota</taxon>
        <taxon>Pezizomycotina</taxon>
        <taxon>Sordariomycetes</taxon>
        <taxon>Xylariomycetidae</taxon>
        <taxon>Amphisphaeriales</taxon>
        <taxon>Sporocadaceae</taxon>
        <taxon>Truncatella</taxon>
    </lineage>
</organism>
<dbReference type="AlphaFoldDB" id="A0A9P8RMI8"/>
<comment type="caution">
    <text evidence="1">The sequence shown here is derived from an EMBL/GenBank/DDBJ whole genome shotgun (WGS) entry which is preliminary data.</text>
</comment>
<name>A0A9P8RMI8_9PEZI</name>
<dbReference type="GeneID" id="70132752"/>
<dbReference type="Proteomes" id="UP000758603">
    <property type="component" value="Unassembled WGS sequence"/>
</dbReference>
<evidence type="ECO:0000313" key="1">
    <source>
        <dbReference type="EMBL" id="KAH6646756.1"/>
    </source>
</evidence>
<dbReference type="RefSeq" id="XP_045953270.1">
    <property type="nucleotide sequence ID" value="XM_046103861.1"/>
</dbReference>